<name>A0ABD1HZ69_SALDI</name>
<evidence type="ECO:0000313" key="9">
    <source>
        <dbReference type="Proteomes" id="UP001567538"/>
    </source>
</evidence>
<evidence type="ECO:0000256" key="7">
    <source>
        <dbReference type="RuleBase" id="RU367102"/>
    </source>
</evidence>
<keyword evidence="3 7" id="KW-0217">Developmental protein</keyword>
<dbReference type="PANTHER" id="PTHR33109">
    <property type="entry name" value="EPIDERMAL PATTERNING FACTOR-LIKE PROTEIN 4"/>
    <property type="match status" value="1"/>
</dbReference>
<reference evidence="8 9" key="1">
    <citation type="submission" date="2024-06" db="EMBL/GenBank/DDBJ databases">
        <title>A chromosome level genome sequence of Diviner's sage (Salvia divinorum).</title>
        <authorList>
            <person name="Ford S.A."/>
            <person name="Ro D.-K."/>
            <person name="Ness R.W."/>
            <person name="Phillips M.A."/>
        </authorList>
    </citation>
    <scope>NUCLEOTIDE SEQUENCE [LARGE SCALE GENOMIC DNA]</scope>
    <source>
        <strain evidence="8">SAF-2024a</strain>
        <tissue evidence="8">Leaf</tissue>
    </source>
</reference>
<gene>
    <name evidence="8" type="ORF">AAHA92_04442</name>
</gene>
<dbReference type="GO" id="GO:0010052">
    <property type="term" value="P:guard cell differentiation"/>
    <property type="evidence" value="ECO:0007669"/>
    <property type="project" value="UniProtKB-UniRule"/>
</dbReference>
<evidence type="ECO:0000256" key="5">
    <source>
        <dbReference type="ARBA" id="ARBA00022729"/>
    </source>
</evidence>
<dbReference type="PANTHER" id="PTHR33109:SF4">
    <property type="entry name" value="EPIDERMAL PATTERNING FACTOR-LIKE PROTEIN 6"/>
    <property type="match status" value="1"/>
</dbReference>
<keyword evidence="9" id="KW-1185">Reference proteome</keyword>
<feature type="signal peptide" evidence="7">
    <location>
        <begin position="1"/>
        <end position="31"/>
    </location>
</feature>
<evidence type="ECO:0000256" key="2">
    <source>
        <dbReference type="ARBA" id="ARBA00008127"/>
    </source>
</evidence>
<sequence length="94" mass="10303">MNLPPLHHRHQFTLVAAVAILLLLASASASASISIPSVGELTGPGSSPPSCRHKCRRCRPCRAVRVVINPGSVSKADYYPEVWRCKCRHKIFMP</sequence>
<organism evidence="8 9">
    <name type="scientific">Salvia divinorum</name>
    <name type="common">Maria pastora</name>
    <name type="synonym">Diviner's sage</name>
    <dbReference type="NCBI Taxonomy" id="28513"/>
    <lineage>
        <taxon>Eukaryota</taxon>
        <taxon>Viridiplantae</taxon>
        <taxon>Streptophyta</taxon>
        <taxon>Embryophyta</taxon>
        <taxon>Tracheophyta</taxon>
        <taxon>Spermatophyta</taxon>
        <taxon>Magnoliopsida</taxon>
        <taxon>eudicotyledons</taxon>
        <taxon>Gunneridae</taxon>
        <taxon>Pentapetalae</taxon>
        <taxon>asterids</taxon>
        <taxon>lamiids</taxon>
        <taxon>Lamiales</taxon>
        <taxon>Lamiaceae</taxon>
        <taxon>Nepetoideae</taxon>
        <taxon>Mentheae</taxon>
        <taxon>Salviinae</taxon>
        <taxon>Salvia</taxon>
        <taxon>Salvia subgen. Calosphace</taxon>
    </lineage>
</organism>
<dbReference type="EMBL" id="JBEAFC010000003">
    <property type="protein sequence ID" value="KAL1561780.1"/>
    <property type="molecule type" value="Genomic_DNA"/>
</dbReference>
<feature type="chain" id="PRO_5044533902" description="Epidermal patterning factor-like protein" evidence="7">
    <location>
        <begin position="32"/>
        <end position="94"/>
    </location>
</feature>
<comment type="subcellular location">
    <subcellularLocation>
        <location evidence="1 7">Secreted</location>
    </subcellularLocation>
</comment>
<evidence type="ECO:0000313" key="8">
    <source>
        <dbReference type="EMBL" id="KAL1561780.1"/>
    </source>
</evidence>
<dbReference type="AlphaFoldDB" id="A0ABD1HZ69"/>
<dbReference type="Pfam" id="PF17181">
    <property type="entry name" value="EPF"/>
    <property type="match status" value="1"/>
</dbReference>
<protein>
    <recommendedName>
        <fullName evidence="7">Epidermal patterning factor-like protein</fullName>
    </recommendedName>
</protein>
<evidence type="ECO:0000256" key="4">
    <source>
        <dbReference type="ARBA" id="ARBA00022525"/>
    </source>
</evidence>
<comment type="function">
    <text evidence="7">Controls stomatal patterning.</text>
</comment>
<keyword evidence="5 7" id="KW-0732">Signal</keyword>
<evidence type="ECO:0000256" key="3">
    <source>
        <dbReference type="ARBA" id="ARBA00022473"/>
    </source>
</evidence>
<proteinExistence type="inferred from homology"/>
<evidence type="ECO:0000256" key="1">
    <source>
        <dbReference type="ARBA" id="ARBA00004613"/>
    </source>
</evidence>
<accession>A0ABD1HZ69</accession>
<dbReference type="Proteomes" id="UP001567538">
    <property type="component" value="Unassembled WGS sequence"/>
</dbReference>
<comment type="caution">
    <text evidence="8">The sequence shown here is derived from an EMBL/GenBank/DDBJ whole genome shotgun (WGS) entry which is preliminary data.</text>
</comment>
<keyword evidence="6" id="KW-1015">Disulfide bond</keyword>
<comment type="similarity">
    <text evidence="2 7">Belongs to the plant cysteine rich small secretory peptide family. Epidermal patterning factor subfamily.</text>
</comment>
<dbReference type="GO" id="GO:0005576">
    <property type="term" value="C:extracellular region"/>
    <property type="evidence" value="ECO:0007669"/>
    <property type="project" value="UniProtKB-SubCell"/>
</dbReference>
<keyword evidence="4 7" id="KW-0964">Secreted</keyword>
<dbReference type="InterPro" id="IPR039455">
    <property type="entry name" value="EPFL"/>
</dbReference>
<evidence type="ECO:0000256" key="6">
    <source>
        <dbReference type="ARBA" id="ARBA00023157"/>
    </source>
</evidence>